<evidence type="ECO:0000256" key="2">
    <source>
        <dbReference type="ARBA" id="ARBA00022737"/>
    </source>
</evidence>
<keyword evidence="2" id="KW-0677">Repeat</keyword>
<feature type="domain" description="Fibronectin type-III" evidence="7">
    <location>
        <begin position="190"/>
        <end position="301"/>
    </location>
</feature>
<evidence type="ECO:0000259" key="6">
    <source>
        <dbReference type="PROSITE" id="PS50835"/>
    </source>
</evidence>
<dbReference type="PROSITE" id="PS50853">
    <property type="entry name" value="FN3"/>
    <property type="match status" value="1"/>
</dbReference>
<proteinExistence type="predicted"/>
<dbReference type="GO" id="GO:0050808">
    <property type="term" value="P:synapse organization"/>
    <property type="evidence" value="ECO:0007669"/>
    <property type="project" value="TreeGrafter"/>
</dbReference>
<feature type="domain" description="Ig-like" evidence="6">
    <location>
        <begin position="75"/>
        <end position="181"/>
    </location>
</feature>
<dbReference type="InterPro" id="IPR050958">
    <property type="entry name" value="Cell_Adh-Cytoskel_Orgn"/>
</dbReference>
<accession>A0A194PPI0</accession>
<keyword evidence="3" id="KW-1015">Disulfide bond</keyword>
<dbReference type="InterPro" id="IPR003599">
    <property type="entry name" value="Ig_sub"/>
</dbReference>
<keyword evidence="1" id="KW-0732">Signal</keyword>
<organism evidence="8 9">
    <name type="scientific">Papilio xuthus</name>
    <name type="common">Asian swallowtail butterfly</name>
    <dbReference type="NCBI Taxonomy" id="66420"/>
    <lineage>
        <taxon>Eukaryota</taxon>
        <taxon>Metazoa</taxon>
        <taxon>Ecdysozoa</taxon>
        <taxon>Arthropoda</taxon>
        <taxon>Hexapoda</taxon>
        <taxon>Insecta</taxon>
        <taxon>Pterygota</taxon>
        <taxon>Neoptera</taxon>
        <taxon>Endopterygota</taxon>
        <taxon>Lepidoptera</taxon>
        <taxon>Glossata</taxon>
        <taxon>Ditrysia</taxon>
        <taxon>Papilionoidea</taxon>
        <taxon>Papilionidae</taxon>
        <taxon>Papilioninae</taxon>
        <taxon>Papilio</taxon>
    </lineage>
</organism>
<dbReference type="Gene3D" id="2.60.40.10">
    <property type="entry name" value="Immunoglobulins"/>
    <property type="match status" value="2"/>
</dbReference>
<dbReference type="PROSITE" id="PS50835">
    <property type="entry name" value="IG_LIKE"/>
    <property type="match status" value="1"/>
</dbReference>
<feature type="region of interest" description="Disordered" evidence="5">
    <location>
        <begin position="1"/>
        <end position="24"/>
    </location>
</feature>
<dbReference type="InterPro" id="IPR036116">
    <property type="entry name" value="FN3_sf"/>
</dbReference>
<evidence type="ECO:0000313" key="8">
    <source>
        <dbReference type="EMBL" id="KPI95217.1"/>
    </source>
</evidence>
<evidence type="ECO:0000256" key="5">
    <source>
        <dbReference type="SAM" id="MobiDB-lite"/>
    </source>
</evidence>
<keyword evidence="4" id="KW-0393">Immunoglobulin domain</keyword>
<dbReference type="InterPro" id="IPR013783">
    <property type="entry name" value="Ig-like_fold"/>
</dbReference>
<dbReference type="GO" id="GO:0007156">
    <property type="term" value="P:homophilic cell adhesion via plasma membrane adhesion molecules"/>
    <property type="evidence" value="ECO:0007669"/>
    <property type="project" value="TreeGrafter"/>
</dbReference>
<dbReference type="STRING" id="66420.A0A194PPI0"/>
<keyword evidence="9" id="KW-1185">Reference proteome</keyword>
<dbReference type="InterPro" id="IPR007110">
    <property type="entry name" value="Ig-like_dom"/>
</dbReference>
<dbReference type="AlphaFoldDB" id="A0A194PPI0"/>
<dbReference type="PANTHER" id="PTHR45080">
    <property type="entry name" value="CONTACTIN 5"/>
    <property type="match status" value="1"/>
</dbReference>
<gene>
    <name evidence="8" type="ORF">RR46_12221</name>
</gene>
<dbReference type="GO" id="GO:0008046">
    <property type="term" value="F:axon guidance receptor activity"/>
    <property type="evidence" value="ECO:0007669"/>
    <property type="project" value="TreeGrafter"/>
</dbReference>
<dbReference type="SMART" id="SM00408">
    <property type="entry name" value="IGc2"/>
    <property type="match status" value="1"/>
</dbReference>
<reference evidence="8 9" key="1">
    <citation type="journal article" date="2015" name="Nat. Commun.">
        <title>Outbred genome sequencing and CRISPR/Cas9 gene editing in butterflies.</title>
        <authorList>
            <person name="Li X."/>
            <person name="Fan D."/>
            <person name="Zhang W."/>
            <person name="Liu G."/>
            <person name="Zhang L."/>
            <person name="Zhao L."/>
            <person name="Fang X."/>
            <person name="Chen L."/>
            <person name="Dong Y."/>
            <person name="Chen Y."/>
            <person name="Ding Y."/>
            <person name="Zhao R."/>
            <person name="Feng M."/>
            <person name="Zhu Y."/>
            <person name="Feng Y."/>
            <person name="Jiang X."/>
            <person name="Zhu D."/>
            <person name="Xiang H."/>
            <person name="Feng X."/>
            <person name="Li S."/>
            <person name="Wang J."/>
            <person name="Zhang G."/>
            <person name="Kronforst M.R."/>
            <person name="Wang W."/>
        </authorList>
    </citation>
    <scope>NUCLEOTIDE SEQUENCE [LARGE SCALE GENOMIC DNA]</scope>
    <source>
        <strain evidence="8">Ya'a_city_454_Px</strain>
        <tissue evidence="8">Whole body</tissue>
    </source>
</reference>
<sequence length="316" mass="34012">MAVPRRRNVGKPSAQRGGRERAVPRCSCRPRQGMRQERWARPGTDLGSAHLAAPNATRGLQGAYRCTADNGVGAPLIKEVNIAVHEPAHFGVDAAPRNVSGVRGLPVTLECDARGDAPLSVLWTHRGVSLQVDSFRWKVSETRAAGGVRSTLQLRAAGREDAGEYGCRAHNHFGSSERIIFLHVEEPPEAPSSIQLAGASSRWIRVRWRARVASGAEGTGAAGRVRYWAECTPLRGDSAPSLNLTLEAEEESGPDSQGYRSLSALVAGVRPAAAYAVRLLAANRVGQSPRSEPLLVTILDEGRSTVAYFTYILLKL</sequence>
<dbReference type="InterPro" id="IPR036179">
    <property type="entry name" value="Ig-like_dom_sf"/>
</dbReference>
<dbReference type="PANTHER" id="PTHR45080:SF8">
    <property type="entry name" value="IG-LIKE DOMAIN-CONTAINING PROTEIN"/>
    <property type="match status" value="1"/>
</dbReference>
<dbReference type="InterPro" id="IPR003598">
    <property type="entry name" value="Ig_sub2"/>
</dbReference>
<protein>
    <submittedName>
        <fullName evidence="8">Down syndrome cell adhesion molecule-like protein CG42256</fullName>
    </submittedName>
</protein>
<dbReference type="GO" id="GO:0030424">
    <property type="term" value="C:axon"/>
    <property type="evidence" value="ECO:0007669"/>
    <property type="project" value="TreeGrafter"/>
</dbReference>
<evidence type="ECO:0000313" key="9">
    <source>
        <dbReference type="Proteomes" id="UP000053268"/>
    </source>
</evidence>
<dbReference type="InterPro" id="IPR013098">
    <property type="entry name" value="Ig_I-set"/>
</dbReference>
<dbReference type="SUPFAM" id="SSF48726">
    <property type="entry name" value="Immunoglobulin"/>
    <property type="match status" value="1"/>
</dbReference>
<dbReference type="Pfam" id="PF07679">
    <property type="entry name" value="I-set"/>
    <property type="match status" value="1"/>
</dbReference>
<evidence type="ECO:0000259" key="7">
    <source>
        <dbReference type="PROSITE" id="PS50853"/>
    </source>
</evidence>
<dbReference type="EMBL" id="KQ459597">
    <property type="protein sequence ID" value="KPI95217.1"/>
    <property type="molecule type" value="Genomic_DNA"/>
</dbReference>
<dbReference type="InterPro" id="IPR003961">
    <property type="entry name" value="FN3_dom"/>
</dbReference>
<dbReference type="CDD" id="cd00063">
    <property type="entry name" value="FN3"/>
    <property type="match status" value="1"/>
</dbReference>
<name>A0A194PPI0_PAPXU</name>
<evidence type="ECO:0000256" key="1">
    <source>
        <dbReference type="ARBA" id="ARBA00022729"/>
    </source>
</evidence>
<dbReference type="GO" id="GO:0005886">
    <property type="term" value="C:plasma membrane"/>
    <property type="evidence" value="ECO:0007669"/>
    <property type="project" value="TreeGrafter"/>
</dbReference>
<dbReference type="SUPFAM" id="SSF49265">
    <property type="entry name" value="Fibronectin type III"/>
    <property type="match status" value="1"/>
</dbReference>
<dbReference type="GO" id="GO:0043025">
    <property type="term" value="C:neuronal cell body"/>
    <property type="evidence" value="ECO:0007669"/>
    <property type="project" value="TreeGrafter"/>
</dbReference>
<dbReference type="SMART" id="SM00409">
    <property type="entry name" value="IG"/>
    <property type="match status" value="1"/>
</dbReference>
<evidence type="ECO:0000256" key="3">
    <source>
        <dbReference type="ARBA" id="ARBA00023157"/>
    </source>
</evidence>
<dbReference type="SMART" id="SM00060">
    <property type="entry name" value="FN3"/>
    <property type="match status" value="1"/>
</dbReference>
<evidence type="ECO:0000256" key="4">
    <source>
        <dbReference type="ARBA" id="ARBA00023319"/>
    </source>
</evidence>
<dbReference type="Proteomes" id="UP000053268">
    <property type="component" value="Unassembled WGS sequence"/>
</dbReference>